<keyword evidence="1" id="KW-0812">Transmembrane</keyword>
<dbReference type="Pfam" id="PF00990">
    <property type="entry name" value="GGDEF"/>
    <property type="match status" value="1"/>
</dbReference>
<dbReference type="CDD" id="cd01949">
    <property type="entry name" value="GGDEF"/>
    <property type="match status" value="1"/>
</dbReference>
<evidence type="ECO:0000313" key="3">
    <source>
        <dbReference type="EMBL" id="MFC6236678.1"/>
    </source>
</evidence>
<evidence type="ECO:0000259" key="2">
    <source>
        <dbReference type="PROSITE" id="PS50887"/>
    </source>
</evidence>
<proteinExistence type="predicted"/>
<keyword evidence="1" id="KW-1133">Transmembrane helix</keyword>
<evidence type="ECO:0000313" key="4">
    <source>
        <dbReference type="Proteomes" id="UP001596138"/>
    </source>
</evidence>
<dbReference type="Proteomes" id="UP001596138">
    <property type="component" value="Unassembled WGS sequence"/>
</dbReference>
<dbReference type="SUPFAM" id="SSF55073">
    <property type="entry name" value="Nucleotide cyclase"/>
    <property type="match status" value="1"/>
</dbReference>
<dbReference type="EMBL" id="JBHSTI010000002">
    <property type="protein sequence ID" value="MFC6236678.1"/>
    <property type="molecule type" value="Genomic_DNA"/>
</dbReference>
<keyword evidence="4" id="KW-1185">Reference proteome</keyword>
<gene>
    <name evidence="3" type="ORF">ACFQGU_02215</name>
</gene>
<dbReference type="PANTHER" id="PTHR45138:SF9">
    <property type="entry name" value="DIGUANYLATE CYCLASE DGCM-RELATED"/>
    <property type="match status" value="1"/>
</dbReference>
<dbReference type="InterPro" id="IPR050469">
    <property type="entry name" value="Diguanylate_Cyclase"/>
</dbReference>
<accession>A0ABW1SXS9</accession>
<name>A0ABW1SXS9_9ACTN</name>
<feature type="transmembrane region" description="Helical" evidence="1">
    <location>
        <begin position="115"/>
        <end position="132"/>
    </location>
</feature>
<protein>
    <submittedName>
        <fullName evidence="3">GGDEF domain-containing protein</fullName>
    </submittedName>
</protein>
<dbReference type="InterPro" id="IPR043128">
    <property type="entry name" value="Rev_trsase/Diguanyl_cyclase"/>
</dbReference>
<feature type="transmembrane region" description="Helical" evidence="1">
    <location>
        <begin position="12"/>
        <end position="32"/>
    </location>
</feature>
<dbReference type="InterPro" id="IPR000160">
    <property type="entry name" value="GGDEF_dom"/>
</dbReference>
<dbReference type="NCBIfam" id="TIGR00254">
    <property type="entry name" value="GGDEF"/>
    <property type="match status" value="1"/>
</dbReference>
<evidence type="ECO:0000256" key="1">
    <source>
        <dbReference type="SAM" id="Phobius"/>
    </source>
</evidence>
<dbReference type="PROSITE" id="PS50887">
    <property type="entry name" value="GGDEF"/>
    <property type="match status" value="1"/>
</dbReference>
<dbReference type="InterPro" id="IPR029787">
    <property type="entry name" value="Nucleotide_cyclase"/>
</dbReference>
<keyword evidence="1" id="KW-0472">Membrane</keyword>
<feature type="transmembrane region" description="Helical" evidence="1">
    <location>
        <begin position="91"/>
        <end position="110"/>
    </location>
</feature>
<feature type="transmembrane region" description="Helical" evidence="1">
    <location>
        <begin position="38"/>
        <end position="59"/>
    </location>
</feature>
<dbReference type="RefSeq" id="WP_386763949.1">
    <property type="nucleotide sequence ID" value="NZ_JBHSTI010000002.1"/>
</dbReference>
<reference evidence="4" key="1">
    <citation type="journal article" date="2019" name="Int. J. Syst. Evol. Microbiol.">
        <title>The Global Catalogue of Microorganisms (GCM) 10K type strain sequencing project: providing services to taxonomists for standard genome sequencing and annotation.</title>
        <authorList>
            <consortium name="The Broad Institute Genomics Platform"/>
            <consortium name="The Broad Institute Genome Sequencing Center for Infectious Disease"/>
            <person name="Wu L."/>
            <person name="Ma J."/>
        </authorList>
    </citation>
    <scope>NUCLEOTIDE SEQUENCE [LARGE SCALE GENOMIC DNA]</scope>
    <source>
        <strain evidence="4">CGMCC 4.7317</strain>
    </source>
</reference>
<dbReference type="SMART" id="SM00267">
    <property type="entry name" value="GGDEF"/>
    <property type="match status" value="1"/>
</dbReference>
<feature type="domain" description="GGDEF" evidence="2">
    <location>
        <begin position="204"/>
        <end position="324"/>
    </location>
</feature>
<dbReference type="Gene3D" id="3.30.70.270">
    <property type="match status" value="1"/>
</dbReference>
<organism evidence="3 4">
    <name type="scientific">Longivirga aurantiaca</name>
    <dbReference type="NCBI Taxonomy" id="1837743"/>
    <lineage>
        <taxon>Bacteria</taxon>
        <taxon>Bacillati</taxon>
        <taxon>Actinomycetota</taxon>
        <taxon>Actinomycetes</taxon>
        <taxon>Sporichthyales</taxon>
        <taxon>Sporichthyaceae</taxon>
        <taxon>Longivirga</taxon>
    </lineage>
</organism>
<comment type="caution">
    <text evidence="3">The sequence shown here is derived from an EMBL/GenBank/DDBJ whole genome shotgun (WGS) entry which is preliminary data.</text>
</comment>
<dbReference type="PANTHER" id="PTHR45138">
    <property type="entry name" value="REGULATORY COMPONENTS OF SENSORY TRANSDUCTION SYSTEM"/>
    <property type="match status" value="1"/>
</dbReference>
<feature type="transmembrane region" description="Helical" evidence="1">
    <location>
        <begin position="138"/>
        <end position="161"/>
    </location>
</feature>
<sequence>MVERGLLLRRPGAVLGAVLMLIAVDSLIWSIAGPPGAPVVFDRVVAGVLAALGVVCLAFPPGGRRAVLETSTAVAAALLTVAMATRATPEGVVAVGVVLLMLLAVAATFVPTRRLAVGIVAGLAGLVLGVALNDVTVGALYVWVMGTAIVVVPLVVSALMAELRALVDVAAEAAVHDPLTGALNRRGLVAEADAVHSVTVRVGTPTAVVAIDLDGFKAVNDSRGHAAGDELLVALVDAWTAQLRAGDVFGRSGGDEFLVVLPNTDARAAESAVERLREAHPFPWSSGIVDWDPDEDLDAAMARADVLLYDEKARRASTIDLRGATERTSQGE</sequence>